<dbReference type="Proteomes" id="UP000325787">
    <property type="component" value="Chromosome"/>
</dbReference>
<dbReference type="RefSeq" id="WP_033434479.1">
    <property type="nucleotide sequence ID" value="NZ_CP034550.1"/>
</dbReference>
<gene>
    <name evidence="1" type="ORF">EKG83_11110</name>
</gene>
<dbReference type="SUPFAM" id="SSF109854">
    <property type="entry name" value="DinB/YfiT-like putative metalloenzymes"/>
    <property type="match status" value="1"/>
</dbReference>
<evidence type="ECO:0000313" key="1">
    <source>
        <dbReference type="EMBL" id="QFZ17958.1"/>
    </source>
</evidence>
<dbReference type="KEGG" id="ssyi:EKG83_11110"/>
<name>A0A5Q0GVC3_SACSY</name>
<reference evidence="2" key="1">
    <citation type="journal article" date="2021" name="Curr. Microbiol.">
        <title>Complete genome of nocamycin-producing strain Saccharothrix syringae NRRL B-16468 reveals the biosynthetic potential for secondary metabolites.</title>
        <authorList>
            <person name="Mo X."/>
            <person name="Yang S."/>
        </authorList>
    </citation>
    <scope>NUCLEOTIDE SEQUENCE [LARGE SCALE GENOMIC DNA]</scope>
    <source>
        <strain evidence="2">ATCC 51364 / DSM 43886 / JCM 6844 / KCTC 9398 / NBRC 14523 / NRRL B-16468 / INA 2240</strain>
    </source>
</reference>
<accession>A0A5Q0GVC3</accession>
<dbReference type="InterPro" id="IPR007061">
    <property type="entry name" value="MST-like"/>
</dbReference>
<dbReference type="EMBL" id="CP034550">
    <property type="protein sequence ID" value="QFZ17958.1"/>
    <property type="molecule type" value="Genomic_DNA"/>
</dbReference>
<dbReference type="Pfam" id="PF04978">
    <property type="entry name" value="MST"/>
    <property type="match status" value="1"/>
</dbReference>
<dbReference type="InterPro" id="IPR034660">
    <property type="entry name" value="DinB/YfiT-like"/>
</dbReference>
<dbReference type="OrthoDB" id="4548523at2"/>
<sequence>MTTATTRTEIDDLLTALAQNRHFLRFTANGLTDEQARLRPTASELSIGGLIKHVNTVERAWVRFAVGGAELMESHDGEADQDWADGFRLTGRETLEGVLAAYEETARATERTLRGLDLGTAHPLPVAPWFEPGASWTVRRVVAHLISETAQHAGHADILRETIDGQKTMG</sequence>
<proteinExistence type="predicted"/>
<protein>
    <submittedName>
        <fullName evidence="1">DinB family protein</fullName>
    </submittedName>
</protein>
<dbReference type="Gene3D" id="1.20.120.450">
    <property type="entry name" value="dinb family like domain"/>
    <property type="match status" value="1"/>
</dbReference>
<organism evidence="1 2">
    <name type="scientific">Saccharothrix syringae</name>
    <name type="common">Nocardiopsis syringae</name>
    <dbReference type="NCBI Taxonomy" id="103733"/>
    <lineage>
        <taxon>Bacteria</taxon>
        <taxon>Bacillati</taxon>
        <taxon>Actinomycetota</taxon>
        <taxon>Actinomycetes</taxon>
        <taxon>Pseudonocardiales</taxon>
        <taxon>Pseudonocardiaceae</taxon>
        <taxon>Saccharothrix</taxon>
    </lineage>
</organism>
<keyword evidence="2" id="KW-1185">Reference proteome</keyword>
<dbReference type="AlphaFoldDB" id="A0A5Q0GVC3"/>
<evidence type="ECO:0000313" key="2">
    <source>
        <dbReference type="Proteomes" id="UP000325787"/>
    </source>
</evidence>